<dbReference type="Pfam" id="PF17800">
    <property type="entry name" value="NPL"/>
    <property type="match status" value="1"/>
</dbReference>
<dbReference type="PROSITE" id="PS50059">
    <property type="entry name" value="FKBP_PPIASE"/>
    <property type="match status" value="1"/>
</dbReference>
<evidence type="ECO:0000259" key="7">
    <source>
        <dbReference type="PROSITE" id="PS50059"/>
    </source>
</evidence>
<protein>
    <recommendedName>
        <fullName evidence="2 5">peptidylprolyl isomerase</fullName>
        <ecNumber evidence="2 5">5.2.1.8</ecNumber>
    </recommendedName>
</protein>
<dbReference type="PANTHER" id="PTHR43811">
    <property type="entry name" value="FKBP-TYPE PEPTIDYL-PROLYL CIS-TRANS ISOMERASE FKPA"/>
    <property type="match status" value="1"/>
</dbReference>
<evidence type="ECO:0000313" key="8">
    <source>
        <dbReference type="EMBL" id="KAI6661500.1"/>
    </source>
</evidence>
<name>A0AAV7KKK1_9METZ</name>
<proteinExistence type="predicted"/>
<keyword evidence="3 5" id="KW-0697">Rotamase</keyword>
<dbReference type="PANTHER" id="PTHR43811:SF19">
    <property type="entry name" value="39 KDA FK506-BINDING NUCLEAR PROTEIN"/>
    <property type="match status" value="1"/>
</dbReference>
<keyword evidence="9" id="KW-1185">Reference proteome</keyword>
<evidence type="ECO:0000256" key="3">
    <source>
        <dbReference type="ARBA" id="ARBA00023110"/>
    </source>
</evidence>
<dbReference type="InterPro" id="IPR001179">
    <property type="entry name" value="PPIase_FKBP_dom"/>
</dbReference>
<dbReference type="InterPro" id="IPR046357">
    <property type="entry name" value="PPIase_dom_sf"/>
</dbReference>
<evidence type="ECO:0000256" key="1">
    <source>
        <dbReference type="ARBA" id="ARBA00000971"/>
    </source>
</evidence>
<gene>
    <name evidence="8" type="ORF">LOD99_13373</name>
</gene>
<feature type="region of interest" description="Disordered" evidence="6">
    <location>
        <begin position="198"/>
        <end position="254"/>
    </location>
</feature>
<reference evidence="8 9" key="1">
    <citation type="journal article" date="2023" name="BMC Biol.">
        <title>The compact genome of the sponge Oopsacas minuta (Hexactinellida) is lacking key metazoan core genes.</title>
        <authorList>
            <person name="Santini S."/>
            <person name="Schenkelaars Q."/>
            <person name="Jourda C."/>
            <person name="Duchesne M."/>
            <person name="Belahbib H."/>
            <person name="Rocher C."/>
            <person name="Selva M."/>
            <person name="Riesgo A."/>
            <person name="Vervoort M."/>
            <person name="Leys S.P."/>
            <person name="Kodjabachian L."/>
            <person name="Le Bivic A."/>
            <person name="Borchiellini C."/>
            <person name="Claverie J.M."/>
            <person name="Renard E."/>
        </authorList>
    </citation>
    <scope>NUCLEOTIDE SEQUENCE [LARGE SCALE GENOMIC DNA]</scope>
    <source>
        <strain evidence="8">SPO-2</strain>
    </source>
</reference>
<feature type="compositionally biased region" description="Low complexity" evidence="6">
    <location>
        <begin position="214"/>
        <end position="230"/>
    </location>
</feature>
<feature type="compositionally biased region" description="Polar residues" evidence="6">
    <location>
        <begin position="235"/>
        <end position="252"/>
    </location>
</feature>
<dbReference type="GO" id="GO:0003755">
    <property type="term" value="F:peptidyl-prolyl cis-trans isomerase activity"/>
    <property type="evidence" value="ECO:0007669"/>
    <property type="project" value="UniProtKB-KW"/>
</dbReference>
<dbReference type="InterPro" id="IPR041232">
    <property type="entry name" value="NPL"/>
</dbReference>
<evidence type="ECO:0000256" key="4">
    <source>
        <dbReference type="ARBA" id="ARBA00023235"/>
    </source>
</evidence>
<organism evidence="8 9">
    <name type="scientific">Oopsacas minuta</name>
    <dbReference type="NCBI Taxonomy" id="111878"/>
    <lineage>
        <taxon>Eukaryota</taxon>
        <taxon>Metazoa</taxon>
        <taxon>Porifera</taxon>
        <taxon>Hexactinellida</taxon>
        <taxon>Hexasterophora</taxon>
        <taxon>Lyssacinosida</taxon>
        <taxon>Leucopsacidae</taxon>
        <taxon>Oopsacas</taxon>
    </lineage>
</organism>
<evidence type="ECO:0000256" key="6">
    <source>
        <dbReference type="SAM" id="MobiDB-lite"/>
    </source>
</evidence>
<feature type="domain" description="PPIase FKBP-type" evidence="7">
    <location>
        <begin position="411"/>
        <end position="500"/>
    </location>
</feature>
<sequence length="500" mass="55037">MFWGMILKPGQEYPQVVSKPFKITMAVLADEQQLEEDSKPEISRVNLDYSKQTYCICRLHPSKSPQVALNLEFSAGSDIKFCVDGPYEVHLSGFTKETLYRRTPSVSEDFEPRRLSGFDQLIKCRIHSESDEISSIPGSGMIAPLIDPPDTAILREKSTYSVSKSRKRTSVSDTALEAKFGKIMIEREEERLVNSCTPEVNESMTDTPAKLHNSIDSNSNSISEGSEPGNVFLDPTSSPEIRSHTTKNSTSSELEDILCTSISRNNSQSLPSSPNPAHNPMLARVSLHNNSEDLHARKIQLEAPQATFPQAVFITASPFHAVISTAIGKSNISVKSLPGVGNSIAENPYQNAKTHTSPAPCTIAPHSGISDNHPFLTLALEHCSRTSEKRTDNKTLVEDINFGQGKRAQKGQRVFVRYIGVVVQLKKVIDSNLTAKMPFSFRLGMGEVIHGWDAGLEDMRVGGTRKIVIPSSNIYGSKSCHPEIPPETDMIFIVKLVGLN</sequence>
<keyword evidence="4 5" id="KW-0413">Isomerase</keyword>
<evidence type="ECO:0000256" key="2">
    <source>
        <dbReference type="ARBA" id="ARBA00013194"/>
    </source>
</evidence>
<dbReference type="AlphaFoldDB" id="A0AAV7KKK1"/>
<evidence type="ECO:0000256" key="5">
    <source>
        <dbReference type="PROSITE-ProRule" id="PRU00277"/>
    </source>
</evidence>
<dbReference type="Gene3D" id="3.10.50.40">
    <property type="match status" value="1"/>
</dbReference>
<dbReference type="Proteomes" id="UP001165289">
    <property type="component" value="Unassembled WGS sequence"/>
</dbReference>
<dbReference type="SUPFAM" id="SSF54534">
    <property type="entry name" value="FKBP-like"/>
    <property type="match status" value="1"/>
</dbReference>
<dbReference type="EC" id="5.2.1.8" evidence="2 5"/>
<dbReference type="Pfam" id="PF00254">
    <property type="entry name" value="FKBP_C"/>
    <property type="match status" value="1"/>
</dbReference>
<comment type="catalytic activity">
    <reaction evidence="1 5">
        <text>[protein]-peptidylproline (omega=180) = [protein]-peptidylproline (omega=0)</text>
        <dbReference type="Rhea" id="RHEA:16237"/>
        <dbReference type="Rhea" id="RHEA-COMP:10747"/>
        <dbReference type="Rhea" id="RHEA-COMP:10748"/>
        <dbReference type="ChEBI" id="CHEBI:83833"/>
        <dbReference type="ChEBI" id="CHEBI:83834"/>
        <dbReference type="EC" id="5.2.1.8"/>
    </reaction>
</comment>
<dbReference type="Gene3D" id="2.60.120.340">
    <property type="entry name" value="Nucleoplasmin core domain"/>
    <property type="match status" value="1"/>
</dbReference>
<evidence type="ECO:0000313" key="9">
    <source>
        <dbReference type="Proteomes" id="UP001165289"/>
    </source>
</evidence>
<accession>A0AAV7KKK1</accession>
<comment type="caution">
    <text evidence="8">The sequence shown here is derived from an EMBL/GenBank/DDBJ whole genome shotgun (WGS) entry which is preliminary data.</text>
</comment>
<dbReference type="EMBL" id="JAKMXF010000011">
    <property type="protein sequence ID" value="KAI6661500.1"/>
    <property type="molecule type" value="Genomic_DNA"/>
</dbReference>